<dbReference type="InterPro" id="IPR044992">
    <property type="entry name" value="ChyE-like"/>
</dbReference>
<dbReference type="Proteomes" id="UP000230232">
    <property type="component" value="Unassembled WGS sequence"/>
</dbReference>
<dbReference type="AlphaFoldDB" id="A0A2H0R487"/>
<dbReference type="InterPro" id="IPR029062">
    <property type="entry name" value="Class_I_gatase-like"/>
</dbReference>
<name>A0A2H0R487_9BACT</name>
<evidence type="ECO:0000313" key="2">
    <source>
        <dbReference type="EMBL" id="PIR41341.1"/>
    </source>
</evidence>
<comment type="caution">
    <text evidence="2">The sequence shown here is derived from an EMBL/GenBank/DDBJ whole genome shotgun (WGS) entry which is preliminary data.</text>
</comment>
<dbReference type="PANTHER" id="PTHR42695">
    <property type="entry name" value="GLUTAMINE AMIDOTRANSFERASE YLR126C-RELATED"/>
    <property type="match status" value="1"/>
</dbReference>
<protein>
    <recommendedName>
        <fullName evidence="1">Glutamine amidotransferase domain-containing protein</fullName>
    </recommendedName>
</protein>
<feature type="domain" description="Glutamine amidotransferase" evidence="1">
    <location>
        <begin position="59"/>
        <end position="197"/>
    </location>
</feature>
<evidence type="ECO:0000313" key="3">
    <source>
        <dbReference type="Proteomes" id="UP000230232"/>
    </source>
</evidence>
<reference evidence="2 3" key="1">
    <citation type="submission" date="2017-09" db="EMBL/GenBank/DDBJ databases">
        <title>Depth-based differentiation of microbial function through sediment-hosted aquifers and enrichment of novel symbionts in the deep terrestrial subsurface.</title>
        <authorList>
            <person name="Probst A.J."/>
            <person name="Ladd B."/>
            <person name="Jarett J.K."/>
            <person name="Geller-Mcgrath D.E."/>
            <person name="Sieber C.M."/>
            <person name="Emerson J.B."/>
            <person name="Anantharaman K."/>
            <person name="Thomas B.C."/>
            <person name="Malmstrom R."/>
            <person name="Stieglmeier M."/>
            <person name="Klingl A."/>
            <person name="Woyke T."/>
            <person name="Ryan C.M."/>
            <person name="Banfield J.F."/>
        </authorList>
    </citation>
    <scope>NUCLEOTIDE SEQUENCE [LARGE SCALE GENOMIC DNA]</scope>
    <source>
        <strain evidence="2">CG10_big_fil_rev_8_21_14_0_10_46_23</strain>
    </source>
</reference>
<dbReference type="CDD" id="cd01741">
    <property type="entry name" value="GATase1_1"/>
    <property type="match status" value="1"/>
</dbReference>
<dbReference type="Gene3D" id="3.40.50.880">
    <property type="match status" value="1"/>
</dbReference>
<dbReference type="InterPro" id="IPR017926">
    <property type="entry name" value="GATASE"/>
</dbReference>
<dbReference type="PANTHER" id="PTHR42695:SF5">
    <property type="entry name" value="GLUTAMINE AMIDOTRANSFERASE YLR126C-RELATED"/>
    <property type="match status" value="1"/>
</dbReference>
<organism evidence="2 3">
    <name type="scientific">Candidatus Yanofskybacteria bacterium CG10_big_fil_rev_8_21_14_0_10_46_23</name>
    <dbReference type="NCBI Taxonomy" id="1975098"/>
    <lineage>
        <taxon>Bacteria</taxon>
        <taxon>Candidatus Yanofskyibacteriota</taxon>
    </lineage>
</organism>
<evidence type="ECO:0000259" key="1">
    <source>
        <dbReference type="Pfam" id="PF00117"/>
    </source>
</evidence>
<dbReference type="GO" id="GO:0005829">
    <property type="term" value="C:cytosol"/>
    <property type="evidence" value="ECO:0007669"/>
    <property type="project" value="TreeGrafter"/>
</dbReference>
<dbReference type="EMBL" id="PCXO01000007">
    <property type="protein sequence ID" value="PIR41341.1"/>
    <property type="molecule type" value="Genomic_DNA"/>
</dbReference>
<dbReference type="PROSITE" id="PS51273">
    <property type="entry name" value="GATASE_TYPE_1"/>
    <property type="match status" value="1"/>
</dbReference>
<accession>A0A2H0R487</accession>
<gene>
    <name evidence="2" type="ORF">COV31_01800</name>
</gene>
<proteinExistence type="predicted"/>
<sequence>MSMKKILILEILSDDDELKAKDEEVQGPYVKMFAEAMDIGEDRFVFIDASKKVPNNPSEYSGIIIGRSTYEPIEGKEKPWMKEVYEFIRKTVKAGVPLLGICGGLEFTARALGGEVVPNPKGKEFGSFDIKLNEDGKKDPLFENMPEEFMAQVSHGYSVEELKDDWKVLGSSEMCNNQVIAIGDKVRLVQFHPEIKPIHLENLAKMRNLEVETKESPHTKQILRNFLKNFVE</sequence>
<dbReference type="SUPFAM" id="SSF52317">
    <property type="entry name" value="Class I glutamine amidotransferase-like"/>
    <property type="match status" value="1"/>
</dbReference>
<dbReference type="Pfam" id="PF00117">
    <property type="entry name" value="GATase"/>
    <property type="match status" value="1"/>
</dbReference>